<keyword evidence="3" id="KW-0333">Golgi apparatus</keyword>
<evidence type="ECO:0000256" key="4">
    <source>
        <dbReference type="SAM" id="MobiDB-lite"/>
    </source>
</evidence>
<dbReference type="EMBL" id="JAEHOC010000001">
    <property type="protein sequence ID" value="KAG2445799.1"/>
    <property type="molecule type" value="Genomic_DNA"/>
</dbReference>
<comment type="subcellular location">
    <subcellularLocation>
        <location evidence="1">Golgi apparatus membrane</location>
        <topology evidence="1">Single-pass type II membrane protein</topology>
    </subcellularLocation>
</comment>
<evidence type="ECO:0000256" key="1">
    <source>
        <dbReference type="ARBA" id="ARBA00004323"/>
    </source>
</evidence>
<name>A0A835WE23_CHLIN</name>
<sequence>MSLDPDTQQPVVLAGSGYEARRKRPLVYVYDIPHKMSSWYNVMKIDRGLPWVFWERLAGSGALTANGDEADWFYIPIKLRSTTDGYKLQEAVAYVREKWPWFDKYGGNRHFVLHSGDTGRGEVTGAIREDATLANITWLHHWGLTQDYPSSGWRKAHRVGKDVVVPIYFGAKQGHAFVPMSGLHPLAPRIPRSGTFLFSGRICGDHSLPDPEKPWPHCATNRSHGYSQGARQWVHFHHSQRPGYKIVVSNKEYPVDLLNYKWCLAPSGGGHGHRQALVAVMGCLPVVVSDLVMQPFEPEMDWSAFSLRVEQKDVPTMHKVIAAVDDEKYEEMQDALRCAAQHIIFSTMSGAFMQEDGKWDAFEFTLEILRMQQTYPGLHPSKYAETDEQYRNFLNCGDPDGMAAYGRKLRGAQLAKYPTAPSLSDDPEDPMDWRDVYKSSMNGLKKLLELHRLPPDGEEPEPPLPLCSMSLWDQEQVRCIKMGHRERVHHPYIPGGATRPPQADAEAPEQQAPGHTVPTPGICSHECYDVSTCNEELGGRCDCPKTLSGKDCNFTSDCSVSLDPDTQQPVVLAGSGYEARRKRPLVYVYDIPHKMSSWHNVMRSDRGLAWVLWQRLLGSGALTADGDEADWFYIPVKLRSTSDGYNLKDAVKYIRSHWPWFDRYGGNRHFVLHSGDTGRGEVTGAIREDATLANITWLHHWGLTQDYPSSGWRKAHRVGKDVVVPIYLGVRKSAGLLPMSGLHPLAPRIPRSGTFLFSGRICGDHSLPDPEKPWPHCATNRSPGYSQGARQLVHFHHSQRPGYKVIVRNIEYQVDLLNYRWCLAPSGGGHGHRQVLVAAMGCLPVVVSDLVMQPFEPEMDWSAFSLRVEQKDVPTMHKVIAAVDDEKYEEMQDALRCAAQHMIFSTMSGAFMQEDGKWDAFEFTLEILRMQQTFPGLHPSKYAETDEQYRNFLNCGDPDGMAAYGRKLRAAQLAKYPTAPSLSDDPEDPMDWRDVYKKATAGFKKLLDFHRLPPDGEDPEPPLPLCSMSLWDQEQVRCIKPGHRERPRNPFSPGGAACMMLTDLAECSRLWG</sequence>
<keyword evidence="7" id="KW-1185">Reference proteome</keyword>
<organism evidence="6 7">
    <name type="scientific">Chlamydomonas incerta</name>
    <dbReference type="NCBI Taxonomy" id="51695"/>
    <lineage>
        <taxon>Eukaryota</taxon>
        <taxon>Viridiplantae</taxon>
        <taxon>Chlorophyta</taxon>
        <taxon>core chlorophytes</taxon>
        <taxon>Chlorophyceae</taxon>
        <taxon>CS clade</taxon>
        <taxon>Chlamydomonadales</taxon>
        <taxon>Chlamydomonadaceae</taxon>
        <taxon>Chlamydomonas</taxon>
    </lineage>
</organism>
<dbReference type="InterPro" id="IPR040911">
    <property type="entry name" value="Exostosin_GT47"/>
</dbReference>
<feature type="region of interest" description="Disordered" evidence="4">
    <location>
        <begin position="490"/>
        <end position="517"/>
    </location>
</feature>
<evidence type="ECO:0000259" key="5">
    <source>
        <dbReference type="PROSITE" id="PS00022"/>
    </source>
</evidence>
<dbReference type="PANTHER" id="PTHR11062">
    <property type="entry name" value="EXOSTOSIN HEPARAN SULFATE GLYCOSYLTRANSFERASE -RELATED"/>
    <property type="match status" value="1"/>
</dbReference>
<evidence type="ECO:0000313" key="7">
    <source>
        <dbReference type="Proteomes" id="UP000650467"/>
    </source>
</evidence>
<evidence type="ECO:0000256" key="3">
    <source>
        <dbReference type="ARBA" id="ARBA00023034"/>
    </source>
</evidence>
<evidence type="ECO:0000256" key="2">
    <source>
        <dbReference type="ARBA" id="ARBA00010271"/>
    </source>
</evidence>
<reference evidence="6" key="1">
    <citation type="journal article" date="2020" name="bioRxiv">
        <title>Comparative genomics of Chlamydomonas.</title>
        <authorList>
            <person name="Craig R.J."/>
            <person name="Hasan A.R."/>
            <person name="Ness R.W."/>
            <person name="Keightley P.D."/>
        </authorList>
    </citation>
    <scope>NUCLEOTIDE SEQUENCE</scope>
    <source>
        <strain evidence="6">SAG 7.73</strain>
    </source>
</reference>
<dbReference type="PANTHER" id="PTHR11062:SF376">
    <property type="entry name" value="EXOSTOSIN FAMILY PROTEIN"/>
    <property type="match status" value="1"/>
</dbReference>
<dbReference type="Proteomes" id="UP000650467">
    <property type="component" value="Unassembled WGS sequence"/>
</dbReference>
<protein>
    <recommendedName>
        <fullName evidence="5">EGF-like domain-containing protein</fullName>
    </recommendedName>
</protein>
<dbReference type="GO" id="GO:0000139">
    <property type="term" value="C:Golgi membrane"/>
    <property type="evidence" value="ECO:0007669"/>
    <property type="project" value="UniProtKB-SubCell"/>
</dbReference>
<dbReference type="GO" id="GO:0016757">
    <property type="term" value="F:glycosyltransferase activity"/>
    <property type="evidence" value="ECO:0007669"/>
    <property type="project" value="InterPro"/>
</dbReference>
<dbReference type="PROSITE" id="PS00022">
    <property type="entry name" value="EGF_1"/>
    <property type="match status" value="1"/>
</dbReference>
<proteinExistence type="inferred from homology"/>
<dbReference type="InterPro" id="IPR004263">
    <property type="entry name" value="Exostosin"/>
</dbReference>
<evidence type="ECO:0000313" key="6">
    <source>
        <dbReference type="EMBL" id="KAG2445799.1"/>
    </source>
</evidence>
<comment type="similarity">
    <text evidence="2">Belongs to the glycosyltransferase 47 family.</text>
</comment>
<dbReference type="InterPro" id="IPR000742">
    <property type="entry name" value="EGF"/>
</dbReference>
<accession>A0A835WE23</accession>
<dbReference type="Pfam" id="PF03016">
    <property type="entry name" value="Exostosin_GT47"/>
    <property type="match status" value="2"/>
</dbReference>
<feature type="compositionally biased region" description="Low complexity" evidence="4">
    <location>
        <begin position="500"/>
        <end position="513"/>
    </location>
</feature>
<gene>
    <name evidence="6" type="ORF">HXX76_000403</name>
</gene>
<comment type="caution">
    <text evidence="6">The sequence shown here is derived from an EMBL/GenBank/DDBJ whole genome shotgun (WGS) entry which is preliminary data.</text>
</comment>
<dbReference type="OrthoDB" id="1924787at2759"/>
<feature type="domain" description="EGF-like" evidence="5">
    <location>
        <begin position="541"/>
        <end position="552"/>
    </location>
</feature>
<dbReference type="AlphaFoldDB" id="A0A835WE23"/>